<comment type="caution">
    <text evidence="2">The sequence shown here is derived from an EMBL/GenBank/DDBJ whole genome shotgun (WGS) entry which is preliminary data.</text>
</comment>
<sequence>MTGVVKDDKKKRKFKIVYNKTEKSGDDSSKLTENDNPLEFDHLIDDIEDYLKDSIQSQNTQNGSLPPVLKFNKNWTLSVTELSSQLWCEKQLELSLLTGRKRVTEEMLKGIERHEELELEDHEIIEVEVETNEDNLGIRMLNTINLLEQLMSEGKCRELWLFWNLGSYTFCGIIDQLTISKDRLTKQKSVIISDTKTRKSKKLPSVQQVQGASLQVQVYCMMLEDTKNGVVNFEKLYDSFNCDKFAEFTTPELKKEKCLHELEKKYLRAFKKLPKISCEMNLEYEFEGEIFSNSKINLNRDNAVMTVGYLCNFWDGLREADYVAKNEAWKCKMCEFKDECPVCPLVSDNS</sequence>
<dbReference type="Pfam" id="PF09810">
    <property type="entry name" value="Exo5"/>
    <property type="match status" value="3"/>
</dbReference>
<accession>Q4N9S4</accession>
<protein>
    <recommendedName>
        <fullName evidence="4">Exonuclease V, mitochondrial</fullName>
    </recommendedName>
</protein>
<dbReference type="KEGG" id="tpv:TP01_0040"/>
<dbReference type="InterPro" id="IPR019190">
    <property type="entry name" value="EXOV"/>
</dbReference>
<comment type="similarity">
    <text evidence="1">Belongs to the EXO5 family.</text>
</comment>
<dbReference type="PANTHER" id="PTHR14464">
    <property type="entry name" value="EXONUCLEASE V"/>
    <property type="match status" value="1"/>
</dbReference>
<dbReference type="GO" id="GO:0045145">
    <property type="term" value="F:single-stranded DNA 5'-3' DNA exonuclease activity"/>
    <property type="evidence" value="ECO:0007669"/>
    <property type="project" value="InterPro"/>
</dbReference>
<dbReference type="OMA" id="CPDKPLG"/>
<dbReference type="GO" id="GO:0036297">
    <property type="term" value="P:interstrand cross-link repair"/>
    <property type="evidence" value="ECO:0007669"/>
    <property type="project" value="TreeGrafter"/>
</dbReference>
<dbReference type="EMBL" id="AAGK01000001">
    <property type="protein sequence ID" value="EAN33284.1"/>
    <property type="molecule type" value="Genomic_DNA"/>
</dbReference>
<dbReference type="Gene3D" id="3.90.320.10">
    <property type="match status" value="1"/>
</dbReference>
<dbReference type="InterPro" id="IPR011604">
    <property type="entry name" value="PDDEXK-like_dom_sf"/>
</dbReference>
<name>Q4N9S4_THEPA</name>
<evidence type="ECO:0000313" key="2">
    <source>
        <dbReference type="EMBL" id="EAN33284.1"/>
    </source>
</evidence>
<dbReference type="eggNOG" id="KOG4760">
    <property type="taxonomic scope" value="Eukaryota"/>
</dbReference>
<organism evidence="2 3">
    <name type="scientific">Theileria parva</name>
    <name type="common">East coast fever infection agent</name>
    <dbReference type="NCBI Taxonomy" id="5875"/>
    <lineage>
        <taxon>Eukaryota</taxon>
        <taxon>Sar</taxon>
        <taxon>Alveolata</taxon>
        <taxon>Apicomplexa</taxon>
        <taxon>Aconoidasida</taxon>
        <taxon>Piroplasmida</taxon>
        <taxon>Theileriidae</taxon>
        <taxon>Theileria</taxon>
    </lineage>
</organism>
<evidence type="ECO:0000256" key="1">
    <source>
        <dbReference type="ARBA" id="ARBA00009797"/>
    </source>
</evidence>
<evidence type="ECO:0000313" key="3">
    <source>
        <dbReference type="Proteomes" id="UP000001949"/>
    </source>
</evidence>
<dbReference type="FunFam" id="3.90.320.10:FF:000009">
    <property type="entry name" value="Exonuclease V, mitochondrial, putative"/>
    <property type="match status" value="1"/>
</dbReference>
<reference evidence="2 3" key="1">
    <citation type="journal article" date="2005" name="Science">
        <title>Genome sequence of Theileria parva, a bovine pathogen that transforms lymphocytes.</title>
        <authorList>
            <person name="Gardner M.J."/>
            <person name="Bishop R."/>
            <person name="Shah T."/>
            <person name="de Villiers E.P."/>
            <person name="Carlton J.M."/>
            <person name="Hall N."/>
            <person name="Ren Q."/>
            <person name="Paulsen I.T."/>
            <person name="Pain A."/>
            <person name="Berriman M."/>
            <person name="Wilson R.J.M."/>
            <person name="Sato S."/>
            <person name="Ralph S.A."/>
            <person name="Mann D.J."/>
            <person name="Xiong Z."/>
            <person name="Shallom S.J."/>
            <person name="Weidman J."/>
            <person name="Jiang L."/>
            <person name="Lynn J."/>
            <person name="Weaver B."/>
            <person name="Shoaibi A."/>
            <person name="Domingo A.R."/>
            <person name="Wasawo D."/>
            <person name="Crabtree J."/>
            <person name="Wortman J.R."/>
            <person name="Haas B."/>
            <person name="Angiuoli S.V."/>
            <person name="Creasy T.H."/>
            <person name="Lu C."/>
            <person name="Suh B."/>
            <person name="Silva J.C."/>
            <person name="Utterback T.R."/>
            <person name="Feldblyum T.V."/>
            <person name="Pertea M."/>
            <person name="Allen J."/>
            <person name="Nierman W.C."/>
            <person name="Taracha E.L.N."/>
            <person name="Salzberg S.L."/>
            <person name="White O.R."/>
            <person name="Fitzhugh H.A."/>
            <person name="Morzaria S."/>
            <person name="Venter J.C."/>
            <person name="Fraser C.M."/>
            <person name="Nene V."/>
        </authorList>
    </citation>
    <scope>NUCLEOTIDE SEQUENCE [LARGE SCALE GENOMIC DNA]</scope>
    <source>
        <strain evidence="2 3">Muguga</strain>
    </source>
</reference>
<dbReference type="Proteomes" id="UP000001949">
    <property type="component" value="Unassembled WGS sequence"/>
</dbReference>
<dbReference type="FunCoup" id="Q4N9S4">
    <property type="interactions" value="27"/>
</dbReference>
<dbReference type="AlphaFoldDB" id="Q4N9S4"/>
<gene>
    <name evidence="2" type="ordered locus">TP01_0040</name>
</gene>
<dbReference type="RefSeq" id="XP_765567.1">
    <property type="nucleotide sequence ID" value="XM_760474.1"/>
</dbReference>
<dbReference type="VEuPathDB" id="PiroplasmaDB:TpMuguga_01g00040"/>
<keyword evidence="3" id="KW-1185">Reference proteome</keyword>
<proteinExistence type="inferred from homology"/>
<dbReference type="PANTHER" id="PTHR14464:SF4">
    <property type="entry name" value="EXONUCLEASE V"/>
    <property type="match status" value="1"/>
</dbReference>
<evidence type="ECO:0008006" key="4">
    <source>
        <dbReference type="Google" id="ProtNLM"/>
    </source>
</evidence>
<dbReference type="GeneID" id="3503308"/>
<dbReference type="GO" id="GO:0005634">
    <property type="term" value="C:nucleus"/>
    <property type="evidence" value="ECO:0007669"/>
    <property type="project" value="TreeGrafter"/>
</dbReference>
<dbReference type="InParanoid" id="Q4N9S4"/>